<dbReference type="InterPro" id="IPR039723">
    <property type="entry name" value="Vps71/ZNHIT1"/>
</dbReference>
<dbReference type="AlphaFoldDB" id="A0A0H2RM59"/>
<dbReference type="SUPFAM" id="SSF144232">
    <property type="entry name" value="HIT/MYND zinc finger-like"/>
    <property type="match status" value="1"/>
</dbReference>
<evidence type="ECO:0000259" key="6">
    <source>
        <dbReference type="PROSITE" id="PS51083"/>
    </source>
</evidence>
<keyword evidence="2 4" id="KW-0863">Zinc-finger</keyword>
<name>A0A0H2RM59_9AGAM</name>
<accession>A0A0H2RM59</accession>
<dbReference type="GO" id="GO:0006338">
    <property type="term" value="P:chromatin remodeling"/>
    <property type="evidence" value="ECO:0007669"/>
    <property type="project" value="InterPro"/>
</dbReference>
<organism evidence="7 8">
    <name type="scientific">Schizopora paradoxa</name>
    <dbReference type="NCBI Taxonomy" id="27342"/>
    <lineage>
        <taxon>Eukaryota</taxon>
        <taxon>Fungi</taxon>
        <taxon>Dikarya</taxon>
        <taxon>Basidiomycota</taxon>
        <taxon>Agaricomycotina</taxon>
        <taxon>Agaricomycetes</taxon>
        <taxon>Hymenochaetales</taxon>
        <taxon>Schizoporaceae</taxon>
        <taxon>Schizopora</taxon>
    </lineage>
</organism>
<dbReference type="STRING" id="27342.A0A0H2RM59"/>
<gene>
    <name evidence="7" type="ORF">SCHPADRAFT_915388</name>
</gene>
<feature type="region of interest" description="Disordered" evidence="5">
    <location>
        <begin position="58"/>
        <end position="87"/>
    </location>
</feature>
<evidence type="ECO:0000313" key="7">
    <source>
        <dbReference type="EMBL" id="KLO13045.1"/>
    </source>
</evidence>
<dbReference type="CDD" id="cd21437">
    <property type="entry name" value="zf-HIT_ZNHIT1_like"/>
    <property type="match status" value="1"/>
</dbReference>
<dbReference type="PROSITE" id="PS51083">
    <property type="entry name" value="ZF_HIT"/>
    <property type="match status" value="1"/>
</dbReference>
<evidence type="ECO:0000313" key="8">
    <source>
        <dbReference type="Proteomes" id="UP000053477"/>
    </source>
</evidence>
<dbReference type="GO" id="GO:0008270">
    <property type="term" value="F:zinc ion binding"/>
    <property type="evidence" value="ECO:0007669"/>
    <property type="project" value="UniProtKB-UniRule"/>
</dbReference>
<dbReference type="EMBL" id="KQ085966">
    <property type="protein sequence ID" value="KLO13045.1"/>
    <property type="molecule type" value="Genomic_DNA"/>
</dbReference>
<reference evidence="7 8" key="1">
    <citation type="submission" date="2015-04" db="EMBL/GenBank/DDBJ databases">
        <title>Complete genome sequence of Schizopora paradoxa KUC8140, a cosmopolitan wood degrader in East Asia.</title>
        <authorList>
            <consortium name="DOE Joint Genome Institute"/>
            <person name="Min B."/>
            <person name="Park H."/>
            <person name="Jang Y."/>
            <person name="Kim J.-J."/>
            <person name="Kim K.H."/>
            <person name="Pangilinan J."/>
            <person name="Lipzen A."/>
            <person name="Riley R."/>
            <person name="Grigoriev I.V."/>
            <person name="Spatafora J.W."/>
            <person name="Choi I.-G."/>
        </authorList>
    </citation>
    <scope>NUCLEOTIDE SEQUENCE [LARGE SCALE GENOMIC DNA]</scope>
    <source>
        <strain evidence="7 8">KUC8140</strain>
    </source>
</reference>
<proteinExistence type="predicted"/>
<keyword evidence="3" id="KW-0862">Zinc</keyword>
<dbReference type="Proteomes" id="UP000053477">
    <property type="component" value="Unassembled WGS sequence"/>
</dbReference>
<dbReference type="OrthoDB" id="74807at2759"/>
<dbReference type="GO" id="GO:0005634">
    <property type="term" value="C:nucleus"/>
    <property type="evidence" value="ECO:0007669"/>
    <property type="project" value="UniProtKB-ARBA"/>
</dbReference>
<evidence type="ECO:0000256" key="2">
    <source>
        <dbReference type="ARBA" id="ARBA00022771"/>
    </source>
</evidence>
<keyword evidence="1" id="KW-0479">Metal-binding</keyword>
<evidence type="ECO:0000256" key="4">
    <source>
        <dbReference type="PROSITE-ProRule" id="PRU00453"/>
    </source>
</evidence>
<feature type="region of interest" description="Disordered" evidence="5">
    <location>
        <begin position="1"/>
        <end position="23"/>
    </location>
</feature>
<evidence type="ECO:0000256" key="3">
    <source>
        <dbReference type="ARBA" id="ARBA00022833"/>
    </source>
</evidence>
<dbReference type="InterPro" id="IPR007529">
    <property type="entry name" value="Znf_HIT"/>
</dbReference>
<feature type="domain" description="HIT-type" evidence="6">
    <location>
        <begin position="136"/>
        <end position="168"/>
    </location>
</feature>
<dbReference type="Pfam" id="PF04438">
    <property type="entry name" value="zf-HIT"/>
    <property type="match status" value="1"/>
</dbReference>
<evidence type="ECO:0000256" key="1">
    <source>
        <dbReference type="ARBA" id="ARBA00022723"/>
    </source>
</evidence>
<dbReference type="PANTHER" id="PTHR13093">
    <property type="entry name" value="ZINC FINGER HIT DOMAIN CONTAINING PROTEIN 1"/>
    <property type="match status" value="1"/>
</dbReference>
<sequence length="173" mass="19505">MPAERKHQPRRGTQGGVTGIAPDLVAKRTKRHLDELERSNYAEPSISLAGINIELDEESSKTARSRARETISDKRAPQIGGGKKKKSSMHVRTALLYRKNFNTLLEESGISNLPDDTPTYLTAVSPPPVEPARLLCTVCGYWGRYKCRRCTMSYCDKNCEEVHNETRCERRVV</sequence>
<dbReference type="InParanoid" id="A0A0H2RM59"/>
<protein>
    <recommendedName>
        <fullName evidence="6">HIT-type domain-containing protein</fullName>
    </recommendedName>
</protein>
<feature type="compositionally biased region" description="Basic and acidic residues" evidence="5">
    <location>
        <begin position="58"/>
        <end position="76"/>
    </location>
</feature>
<evidence type="ECO:0000256" key="5">
    <source>
        <dbReference type="SAM" id="MobiDB-lite"/>
    </source>
</evidence>
<keyword evidence="8" id="KW-1185">Reference proteome</keyword>